<comment type="caution">
    <text evidence="2">The sequence shown here is derived from an EMBL/GenBank/DDBJ whole genome shotgun (WGS) entry which is preliminary data.</text>
</comment>
<feature type="transmembrane region" description="Helical" evidence="1">
    <location>
        <begin position="20"/>
        <end position="37"/>
    </location>
</feature>
<dbReference type="Proteomes" id="UP001500909">
    <property type="component" value="Unassembled WGS sequence"/>
</dbReference>
<sequence>MSAAHPRHAENGARPVRLPWWAVALPVVSFVTLLFVMTPAAEARAADAPPAVLSVLHLLARLVGAGV</sequence>
<dbReference type="EMBL" id="BAAABY010000001">
    <property type="protein sequence ID" value="GAA0440213.1"/>
    <property type="molecule type" value="Genomic_DNA"/>
</dbReference>
<reference evidence="2 3" key="1">
    <citation type="journal article" date="2019" name="Int. J. Syst. Evol. Microbiol.">
        <title>The Global Catalogue of Microorganisms (GCM) 10K type strain sequencing project: providing services to taxonomists for standard genome sequencing and annotation.</title>
        <authorList>
            <consortium name="The Broad Institute Genomics Platform"/>
            <consortium name="The Broad Institute Genome Sequencing Center for Infectious Disease"/>
            <person name="Wu L."/>
            <person name="Ma J."/>
        </authorList>
    </citation>
    <scope>NUCLEOTIDE SEQUENCE [LARGE SCALE GENOMIC DNA]</scope>
    <source>
        <strain evidence="2 3">JCM 4805</strain>
    </source>
</reference>
<gene>
    <name evidence="2" type="ORF">GCM10010361_00180</name>
</gene>
<protein>
    <submittedName>
        <fullName evidence="2">Uncharacterized protein</fullName>
    </submittedName>
</protein>
<evidence type="ECO:0000256" key="1">
    <source>
        <dbReference type="SAM" id="Phobius"/>
    </source>
</evidence>
<evidence type="ECO:0000313" key="2">
    <source>
        <dbReference type="EMBL" id="GAA0440213.1"/>
    </source>
</evidence>
<dbReference type="RefSeq" id="WP_052868257.1">
    <property type="nucleotide sequence ID" value="NZ_BAAABY010000001.1"/>
</dbReference>
<keyword evidence="3" id="KW-1185">Reference proteome</keyword>
<keyword evidence="1" id="KW-0472">Membrane</keyword>
<keyword evidence="1" id="KW-1133">Transmembrane helix</keyword>
<evidence type="ECO:0000313" key="3">
    <source>
        <dbReference type="Proteomes" id="UP001500909"/>
    </source>
</evidence>
<proteinExistence type="predicted"/>
<name>A0ABN0Z9G9_9ACTN</name>
<organism evidence="2 3">
    <name type="scientific">Streptomyces olivaceiscleroticus</name>
    <dbReference type="NCBI Taxonomy" id="68245"/>
    <lineage>
        <taxon>Bacteria</taxon>
        <taxon>Bacillati</taxon>
        <taxon>Actinomycetota</taxon>
        <taxon>Actinomycetes</taxon>
        <taxon>Kitasatosporales</taxon>
        <taxon>Streptomycetaceae</taxon>
        <taxon>Streptomyces</taxon>
    </lineage>
</organism>
<keyword evidence="1" id="KW-0812">Transmembrane</keyword>
<accession>A0ABN0Z9G9</accession>